<proteinExistence type="predicted"/>
<feature type="compositionally biased region" description="Basic and acidic residues" evidence="9">
    <location>
        <begin position="432"/>
        <end position="449"/>
    </location>
</feature>
<feature type="coiled-coil region" evidence="8">
    <location>
        <begin position="380"/>
        <end position="407"/>
    </location>
</feature>
<dbReference type="VEuPathDB" id="TriTrypDB:Tb427_000014000"/>
<comment type="subcellular location">
    <subcellularLocation>
        <location evidence="2">Cell membrane</location>
        <topology evidence="2">Lipid-anchor</topology>
        <topology evidence="2">GPI-anchor</topology>
    </subcellularLocation>
</comment>
<reference evidence="12" key="1">
    <citation type="submission" date="2016-12" db="EMBL/GenBank/DDBJ databases">
        <title>Extending the VSGnome of Trypanosoma brucei strain TREU927.</title>
        <authorList>
            <person name="Cross G.A."/>
        </authorList>
    </citation>
    <scope>NUCLEOTIDE SEQUENCE</scope>
    <source>
        <strain evidence="12">Tb927.99.181</strain>
    </source>
</reference>
<dbReference type="VEuPathDB" id="TriTrypDB:Tb1125.7.6500"/>
<evidence type="ECO:0000256" key="6">
    <source>
        <dbReference type="ARBA" id="ARBA00023180"/>
    </source>
</evidence>
<evidence type="ECO:0000256" key="2">
    <source>
        <dbReference type="ARBA" id="ARBA00004609"/>
    </source>
</evidence>
<feature type="region of interest" description="Disordered" evidence="9">
    <location>
        <begin position="432"/>
        <end position="483"/>
    </location>
</feature>
<dbReference type="AlphaFoldDB" id="A0A1V0FYL3"/>
<evidence type="ECO:0000256" key="8">
    <source>
        <dbReference type="SAM" id="Coils"/>
    </source>
</evidence>
<evidence type="ECO:0000256" key="4">
    <source>
        <dbReference type="ARBA" id="ARBA00022622"/>
    </source>
</evidence>
<protein>
    <submittedName>
        <fullName evidence="12">Variant surface glycoprotein</fullName>
    </submittedName>
</protein>
<keyword evidence="6" id="KW-0325">Glycoprotein</keyword>
<name>A0A1V0FYL3_9TRYP</name>
<keyword evidence="4" id="KW-0336">GPI-anchor</keyword>
<keyword evidence="7" id="KW-0449">Lipoprotein</keyword>
<keyword evidence="5" id="KW-0472">Membrane</keyword>
<dbReference type="VEuPathDB" id="TriTrypDB:Tb11.0910"/>
<evidence type="ECO:0000259" key="11">
    <source>
        <dbReference type="Pfam" id="PF10659"/>
    </source>
</evidence>
<sequence>MYKMRYTANIVMMVATAEFWLNAEAAEATNAKCTTACGCGNRLNRRLKLYTDAYGTAKSNHADNLKAFTKLLAASSTSNDKQLLRRLAPIISAAGKIITACEHELSKASDSVAEATAAVASAAARYKLIHDVKKTTTGFTFGMGGTTTQTSASFTDNTLGVVKPEVCEPGKDGEQAISINSQTEAAEPEPQALATQTYFRAKCSRNGDNSNSCHSGGGLSANGVVKVQIQYGEAEADDKTAFDTDTATIRTIQSTPSDFLDGAHIRAHQKLEKIRTGVDFRKCDPKLDDYNALAEQPSFQLVAYKALTGNWLKEKLEGSAIAETTTALTEHYGKTGDQFNKNVWKAVQDTTAPRTDTNKEKREKIEKLNSMEDLSDAISRQIVNKLAQQEEEENKNAKKVDTTTENECSTKKGDACKGDCVLEDGVCKTKKKGEGENKEKEGKYEKPDCSKLTTQPECEKANDGQTTKVCGWRSGKDNEDEKDKVKCRNGSFLLNKKFALSVVSAAFVALLF</sequence>
<evidence type="ECO:0000256" key="3">
    <source>
        <dbReference type="ARBA" id="ARBA00022475"/>
    </source>
</evidence>
<evidence type="ECO:0000256" key="10">
    <source>
        <dbReference type="SAM" id="SignalP"/>
    </source>
</evidence>
<keyword evidence="8" id="KW-0175">Coiled coil</keyword>
<organism evidence="12">
    <name type="scientific">Trypanosoma brucei</name>
    <dbReference type="NCBI Taxonomy" id="5691"/>
    <lineage>
        <taxon>Eukaryota</taxon>
        <taxon>Discoba</taxon>
        <taxon>Euglenozoa</taxon>
        <taxon>Kinetoplastea</taxon>
        <taxon>Metakinetoplastina</taxon>
        <taxon>Trypanosomatida</taxon>
        <taxon>Trypanosomatidae</taxon>
        <taxon>Trypanosoma</taxon>
    </lineage>
</organism>
<dbReference type="VEuPathDB" id="TriTrypDB:Tbg972.7.7510"/>
<accession>A0A1V0FYL3</accession>
<evidence type="ECO:0000256" key="1">
    <source>
        <dbReference type="ARBA" id="ARBA00002523"/>
    </source>
</evidence>
<dbReference type="SUPFAM" id="SSF58087">
    <property type="entry name" value="Variant surface glycoprotein (N-terminal domain)"/>
    <property type="match status" value="1"/>
</dbReference>
<feature type="chain" id="PRO_5012346613" evidence="10">
    <location>
        <begin position="26"/>
        <end position="512"/>
    </location>
</feature>
<dbReference type="Pfam" id="PF10659">
    <property type="entry name" value="Trypan_glycop_C"/>
    <property type="match status" value="1"/>
</dbReference>
<evidence type="ECO:0000313" key="12">
    <source>
        <dbReference type="EMBL" id="ARB50564.1"/>
    </source>
</evidence>
<evidence type="ECO:0000256" key="5">
    <source>
        <dbReference type="ARBA" id="ARBA00023136"/>
    </source>
</evidence>
<evidence type="ECO:0000256" key="9">
    <source>
        <dbReference type="SAM" id="MobiDB-lite"/>
    </source>
</evidence>
<dbReference type="EMBL" id="KY404313">
    <property type="protein sequence ID" value="ARB50564.1"/>
    <property type="molecule type" value="Genomic_DNA"/>
</dbReference>
<feature type="compositionally biased region" description="Basic and acidic residues" evidence="9">
    <location>
        <begin position="474"/>
        <end position="483"/>
    </location>
</feature>
<keyword evidence="3" id="KW-1003">Cell membrane</keyword>
<evidence type="ECO:0000256" key="7">
    <source>
        <dbReference type="ARBA" id="ARBA00023288"/>
    </source>
</evidence>
<keyword evidence="10" id="KW-0732">Signal</keyword>
<dbReference type="InterPro" id="IPR019609">
    <property type="entry name" value="Variant_surf_glycoprt_trypan_C"/>
</dbReference>
<feature type="domain" description="Trypanosome variant surface glycoprotein C-terminal" evidence="11">
    <location>
        <begin position="396"/>
        <end position="511"/>
    </location>
</feature>
<feature type="signal peptide" evidence="10">
    <location>
        <begin position="1"/>
        <end position="25"/>
    </location>
</feature>
<dbReference type="GO" id="GO:0005886">
    <property type="term" value="C:plasma membrane"/>
    <property type="evidence" value="ECO:0007669"/>
    <property type="project" value="UniProtKB-SubCell"/>
</dbReference>
<dbReference type="GO" id="GO:0098552">
    <property type="term" value="C:side of membrane"/>
    <property type="evidence" value="ECO:0007669"/>
    <property type="project" value="UniProtKB-KW"/>
</dbReference>
<comment type="function">
    <text evidence="1">VSG forms a coat on the surface of the parasite. The trypanosome evades the immune response of the host by expressing a series of antigenically distinct VSGs from an estimated 1000 VSG genes.</text>
</comment>